<dbReference type="AlphaFoldDB" id="D1QTQ0"/>
<dbReference type="STRING" id="649760.HMPREF0971_02379"/>
<dbReference type="HOGENOM" id="CLU_214465_0_0_10"/>
<dbReference type="EMBL" id="ACUZ02000039">
    <property type="protein sequence ID" value="EFB31230.1"/>
    <property type="molecule type" value="Genomic_DNA"/>
</dbReference>
<proteinExistence type="predicted"/>
<protein>
    <submittedName>
        <fullName evidence="1">Uncharacterized protein</fullName>
    </submittedName>
</protein>
<evidence type="ECO:0000313" key="1">
    <source>
        <dbReference type="EMBL" id="EFB31230.1"/>
    </source>
</evidence>
<comment type="caution">
    <text evidence="1">The sequence shown here is derived from an EMBL/GenBank/DDBJ whole genome shotgun (WGS) entry which is preliminary data.</text>
</comment>
<dbReference type="Proteomes" id="UP000004079">
    <property type="component" value="Unassembled WGS sequence"/>
</dbReference>
<reference evidence="1 2" key="1">
    <citation type="submission" date="2009-11" db="EMBL/GenBank/DDBJ databases">
        <authorList>
            <person name="Weinstock G."/>
            <person name="Sodergren E."/>
            <person name="Clifton S."/>
            <person name="Fulton L."/>
            <person name="Fulton B."/>
            <person name="Courtney L."/>
            <person name="Fronick C."/>
            <person name="Harrison M."/>
            <person name="Strong C."/>
            <person name="Farmer C."/>
            <person name="Delahaunty K."/>
            <person name="Markovic C."/>
            <person name="Hall O."/>
            <person name="Minx P."/>
            <person name="Tomlinson C."/>
            <person name="Mitreva M."/>
            <person name="Nelson J."/>
            <person name="Hou S."/>
            <person name="Wollam A."/>
            <person name="Pepin K.H."/>
            <person name="Johnson M."/>
            <person name="Bhonagiri V."/>
            <person name="Nash W.E."/>
            <person name="Warren W."/>
            <person name="Chinwalla A."/>
            <person name="Mardis E.R."/>
            <person name="Wilson R.K."/>
        </authorList>
    </citation>
    <scope>NUCLEOTIDE SEQUENCE [LARGE SCALE GENOMIC DNA]</scope>
    <source>
        <strain evidence="1 2">F0302</strain>
    </source>
</reference>
<evidence type="ECO:0000313" key="2">
    <source>
        <dbReference type="Proteomes" id="UP000004079"/>
    </source>
</evidence>
<accession>D1QTQ0</accession>
<organism evidence="1 2">
    <name type="scientific">Segatella oris F0302</name>
    <dbReference type="NCBI Taxonomy" id="649760"/>
    <lineage>
        <taxon>Bacteria</taxon>
        <taxon>Pseudomonadati</taxon>
        <taxon>Bacteroidota</taxon>
        <taxon>Bacteroidia</taxon>
        <taxon>Bacteroidales</taxon>
        <taxon>Prevotellaceae</taxon>
        <taxon>Segatella</taxon>
    </lineage>
</organism>
<gene>
    <name evidence="1" type="ORF">HMPREF0971_02379</name>
</gene>
<name>D1QTQ0_9BACT</name>
<sequence>MRLNGDNQRMRYDENRIQMEVNGKETDSDKKVKNLIACHTIR</sequence>